<dbReference type="OrthoDB" id="407658at2759"/>
<dbReference type="EMBL" id="NAJO01000109">
    <property type="protein sequence ID" value="OQN95327.1"/>
    <property type="molecule type" value="Genomic_DNA"/>
</dbReference>
<accession>A0A1V8S8K5</accession>
<keyword evidence="2" id="KW-1185">Reference proteome</keyword>
<dbReference type="InParanoid" id="A0A1V8S8K5"/>
<evidence type="ECO:0000313" key="2">
    <source>
        <dbReference type="Proteomes" id="UP000192596"/>
    </source>
</evidence>
<gene>
    <name evidence="1" type="ORF">B0A48_18702</name>
</gene>
<evidence type="ECO:0000313" key="1">
    <source>
        <dbReference type="EMBL" id="OQN95327.1"/>
    </source>
</evidence>
<proteinExistence type="predicted"/>
<reference evidence="2" key="1">
    <citation type="submission" date="2017-03" db="EMBL/GenBank/DDBJ databases">
        <title>Genomes of endolithic fungi from Antarctica.</title>
        <authorList>
            <person name="Coleine C."/>
            <person name="Masonjones S."/>
            <person name="Stajich J.E."/>
        </authorList>
    </citation>
    <scope>NUCLEOTIDE SEQUENCE [LARGE SCALE GENOMIC DNA]</scope>
    <source>
        <strain evidence="2">CCFEE 5527</strain>
    </source>
</reference>
<comment type="caution">
    <text evidence="1">The sequence shown here is derived from an EMBL/GenBank/DDBJ whole genome shotgun (WGS) entry which is preliminary data.</text>
</comment>
<organism evidence="1 2">
    <name type="scientific">Cryoendolithus antarcticus</name>
    <dbReference type="NCBI Taxonomy" id="1507870"/>
    <lineage>
        <taxon>Eukaryota</taxon>
        <taxon>Fungi</taxon>
        <taxon>Dikarya</taxon>
        <taxon>Ascomycota</taxon>
        <taxon>Pezizomycotina</taxon>
        <taxon>Dothideomycetes</taxon>
        <taxon>Dothideomycetidae</taxon>
        <taxon>Cladosporiales</taxon>
        <taxon>Cladosporiaceae</taxon>
        <taxon>Cryoendolithus</taxon>
    </lineage>
</organism>
<dbReference type="Proteomes" id="UP000192596">
    <property type="component" value="Unassembled WGS sequence"/>
</dbReference>
<protein>
    <submittedName>
        <fullName evidence="1">Uncharacterized protein</fullName>
    </submittedName>
</protein>
<name>A0A1V8S8K5_9PEZI</name>
<dbReference type="AlphaFoldDB" id="A0A1V8S8K5"/>
<sequence length="60" mass="6795">MDYPLAHPGEDLSWFGEQAAMERVMHAIETRLNDHAASRGIAWIPRLDFNALDSNTAPRM</sequence>